<feature type="domain" description="PD-(D/E)XK endonuclease-like" evidence="1">
    <location>
        <begin position="14"/>
        <end position="264"/>
    </location>
</feature>
<dbReference type="Gene3D" id="3.90.320.10">
    <property type="match status" value="1"/>
</dbReference>
<protein>
    <submittedName>
        <fullName evidence="2">PD-(D/E)XK nuclease family protein</fullName>
    </submittedName>
</protein>
<reference evidence="2 3" key="1">
    <citation type="submission" date="2018-07" db="EMBL/GenBank/DDBJ databases">
        <title>Mechanisms of high-level aminoglycoside resistance among Gram-negative pathogens in Brazil.</title>
        <authorList>
            <person name="Ballaben A.S."/>
            <person name="Darini A.L.C."/>
            <person name="Doi Y."/>
        </authorList>
    </citation>
    <scope>NUCLEOTIDE SEQUENCE [LARGE SCALE GENOMIC DNA]</scope>
    <source>
        <strain evidence="2 3">B2-305</strain>
    </source>
</reference>
<evidence type="ECO:0000259" key="1">
    <source>
        <dbReference type="Pfam" id="PF12705"/>
    </source>
</evidence>
<evidence type="ECO:0000313" key="2">
    <source>
        <dbReference type="EMBL" id="RCI72413.1"/>
    </source>
</evidence>
<evidence type="ECO:0000313" key="3">
    <source>
        <dbReference type="Proteomes" id="UP000253594"/>
    </source>
</evidence>
<dbReference type="Pfam" id="PF12705">
    <property type="entry name" value="PDDEXK_1"/>
    <property type="match status" value="1"/>
</dbReference>
<dbReference type="RefSeq" id="WP_094954141.1">
    <property type="nucleotide sequence ID" value="NZ_CP078009.1"/>
</dbReference>
<organism evidence="2 3">
    <name type="scientific">Pseudomonas aeruginosa</name>
    <dbReference type="NCBI Taxonomy" id="287"/>
    <lineage>
        <taxon>Bacteria</taxon>
        <taxon>Pseudomonadati</taxon>
        <taxon>Pseudomonadota</taxon>
        <taxon>Gammaproteobacteria</taxon>
        <taxon>Pseudomonadales</taxon>
        <taxon>Pseudomonadaceae</taxon>
        <taxon>Pseudomonas</taxon>
    </lineage>
</organism>
<sequence length="267" mass="28918">MQTITVRASSWGALFDCAFRWEGVHILKMRSPSSPRALLGTAIHASTAAFDAARVNGEPISAYDASELLVHTLQQPEFEVDWRGSDISPREAESTGLTLHTKYCNDISPRYDFVAVELTTKPMEIDCGGGIIVRLTGQLDRARIKRDSHGVGIADVKTGGAAVSQGVAKTKGHKAQIGTYELLYEHTTGDAITAPAEIIGLKTKGKPEAAVGEIVGARQMMAGTAEHHGLIKFAADMFRSGLFPPNPQSPLCSPKYCPRWRTCPYHE</sequence>
<dbReference type="Proteomes" id="UP000253594">
    <property type="component" value="Unassembled WGS sequence"/>
</dbReference>
<dbReference type="InterPro" id="IPR038726">
    <property type="entry name" value="PDDEXK_AddAB-type"/>
</dbReference>
<dbReference type="AlphaFoldDB" id="A0A367M6B6"/>
<accession>A0A367M6B6</accession>
<proteinExistence type="predicted"/>
<gene>
    <name evidence="2" type="ORF">DT376_23885</name>
</gene>
<dbReference type="EMBL" id="QORE01000963">
    <property type="protein sequence ID" value="RCI72413.1"/>
    <property type="molecule type" value="Genomic_DNA"/>
</dbReference>
<name>A0A367M6B6_PSEAI</name>
<dbReference type="InterPro" id="IPR011604">
    <property type="entry name" value="PDDEXK-like_dom_sf"/>
</dbReference>
<comment type="caution">
    <text evidence="2">The sequence shown here is derived from an EMBL/GenBank/DDBJ whole genome shotgun (WGS) entry which is preliminary data.</text>
</comment>